<organism evidence="1 2">
    <name type="scientific">Pyropia yezoensis</name>
    <name type="common">Susabi-nori</name>
    <name type="synonym">Porphyra yezoensis</name>
    <dbReference type="NCBI Taxonomy" id="2788"/>
    <lineage>
        <taxon>Eukaryota</taxon>
        <taxon>Rhodophyta</taxon>
        <taxon>Bangiophyceae</taxon>
        <taxon>Bangiales</taxon>
        <taxon>Bangiaceae</taxon>
        <taxon>Pyropia</taxon>
    </lineage>
</organism>
<sequence>MYLSGLYEAGENGLARDAQAGRRTARPFGPPSAPAPELLLRGRRSPSSFALAAFIFACACTGQASAALFYQCCSSPSADALSSLRPLQVRQLTSWASLCRGATPHAYAVPATSRGLLWWCYYLLLPAAAATPTLLRLPPFRLVSQLPLRPPCRGCFITHRAAAAVSPTPCRGCGLVCFAPASHCPTSRHSKCSWPPSRVKRSRFPPVDGVGSYPSLSPLDNP</sequence>
<name>A0ACC3BP61_PYRYE</name>
<gene>
    <name evidence="1" type="ORF">I4F81_001989</name>
</gene>
<dbReference type="EMBL" id="CM020618">
    <property type="protein sequence ID" value="KAK1859393.1"/>
    <property type="molecule type" value="Genomic_DNA"/>
</dbReference>
<reference evidence="1" key="1">
    <citation type="submission" date="2019-11" db="EMBL/GenBank/DDBJ databases">
        <title>Nori genome reveals adaptations in red seaweeds to the harsh intertidal environment.</title>
        <authorList>
            <person name="Wang D."/>
            <person name="Mao Y."/>
        </authorList>
    </citation>
    <scope>NUCLEOTIDE SEQUENCE</scope>
    <source>
        <tissue evidence="1">Gametophyte</tissue>
    </source>
</reference>
<protein>
    <submittedName>
        <fullName evidence="1">Uncharacterized protein</fullName>
    </submittedName>
</protein>
<evidence type="ECO:0000313" key="2">
    <source>
        <dbReference type="Proteomes" id="UP000798662"/>
    </source>
</evidence>
<accession>A0ACC3BP61</accession>
<comment type="caution">
    <text evidence="1">The sequence shown here is derived from an EMBL/GenBank/DDBJ whole genome shotgun (WGS) entry which is preliminary data.</text>
</comment>
<proteinExistence type="predicted"/>
<dbReference type="Proteomes" id="UP000798662">
    <property type="component" value="Chromosome 1"/>
</dbReference>
<evidence type="ECO:0000313" key="1">
    <source>
        <dbReference type="EMBL" id="KAK1859393.1"/>
    </source>
</evidence>
<keyword evidence="2" id="KW-1185">Reference proteome</keyword>